<comment type="caution">
    <text evidence="3">The sequence shown here is derived from an EMBL/GenBank/DDBJ whole genome shotgun (WGS) entry which is preliminary data.</text>
</comment>
<dbReference type="Proteomes" id="UP000621500">
    <property type="component" value="Unassembled WGS sequence"/>
</dbReference>
<dbReference type="RefSeq" id="WP_203856775.1">
    <property type="nucleotide sequence ID" value="NZ_BAAAZQ010000019.1"/>
</dbReference>
<organism evidence="3 4">
    <name type="scientific">Plantactinospora mayteni</name>
    <dbReference type="NCBI Taxonomy" id="566021"/>
    <lineage>
        <taxon>Bacteria</taxon>
        <taxon>Bacillati</taxon>
        <taxon>Actinomycetota</taxon>
        <taxon>Actinomycetes</taxon>
        <taxon>Micromonosporales</taxon>
        <taxon>Micromonosporaceae</taxon>
        <taxon>Plantactinospora</taxon>
    </lineage>
</organism>
<dbReference type="EMBL" id="BONX01000009">
    <property type="protein sequence ID" value="GIG95148.1"/>
    <property type="molecule type" value="Genomic_DNA"/>
</dbReference>
<accession>A0ABQ4EKA2</accession>
<evidence type="ECO:0000313" key="4">
    <source>
        <dbReference type="Proteomes" id="UP000621500"/>
    </source>
</evidence>
<dbReference type="InterPro" id="IPR011251">
    <property type="entry name" value="Luciferase-like_dom"/>
</dbReference>
<reference evidence="3 4" key="1">
    <citation type="submission" date="2021-01" db="EMBL/GenBank/DDBJ databases">
        <title>Whole genome shotgun sequence of Plantactinospora mayteni NBRC 109088.</title>
        <authorList>
            <person name="Komaki H."/>
            <person name="Tamura T."/>
        </authorList>
    </citation>
    <scope>NUCLEOTIDE SEQUENCE [LARGE SCALE GENOMIC DNA]</scope>
    <source>
        <strain evidence="3 4">NBRC 109088</strain>
    </source>
</reference>
<dbReference type="PANTHER" id="PTHR43244">
    <property type="match status" value="1"/>
</dbReference>
<sequence length="350" mass="37367">MRLGLSLGYQTAWSTPADHLALAREADRLGYSVVWAAEAYGSDSPSMLAWLAGQTERIDVGSAVMQIPARSPAATAMTAATIDAVSGGRFRLGLGVSGPQVSEGWHGVRFAKPLARTREYVDIVKLAIARKPVEYDGAHYRLPLPDGPGKALRLGFHPPREEIPIYLAAVGPKNLELAGEIADGWLAIFYAPDFAAEQLATVAAGRARAGKELAGFDVVPSVPVVVGDDVATCAELVRWYAALYVGGMGSREQNFYNQLATRMGYGDAAREVQDLYLAKRQRDAAAAVPLDFIDRTSLIGPKERIADRMREYAAAGVTTLSVTLFVADAESGIQTLRTCAEALDLAGVGE</sequence>
<feature type="domain" description="Luciferase-like" evidence="2">
    <location>
        <begin position="14"/>
        <end position="318"/>
    </location>
</feature>
<dbReference type="InterPro" id="IPR050564">
    <property type="entry name" value="F420-G6PD/mer"/>
</dbReference>
<dbReference type="PANTHER" id="PTHR43244:SF1">
    <property type="entry name" value="5,10-METHYLENETETRAHYDROMETHANOPTERIN REDUCTASE"/>
    <property type="match status" value="1"/>
</dbReference>
<name>A0ABQ4EKA2_9ACTN</name>
<dbReference type="InterPro" id="IPR019951">
    <property type="entry name" value="F420_OxRdatse_Rv3520c_pred"/>
</dbReference>
<dbReference type="NCBIfam" id="TIGR03559">
    <property type="entry name" value="F420_Rv3520c"/>
    <property type="match status" value="1"/>
</dbReference>
<dbReference type="InterPro" id="IPR036661">
    <property type="entry name" value="Luciferase-like_sf"/>
</dbReference>
<dbReference type="Gene3D" id="3.20.20.30">
    <property type="entry name" value="Luciferase-like domain"/>
    <property type="match status" value="1"/>
</dbReference>
<dbReference type="Pfam" id="PF00296">
    <property type="entry name" value="Bac_luciferase"/>
    <property type="match status" value="1"/>
</dbReference>
<keyword evidence="1" id="KW-0560">Oxidoreductase</keyword>
<dbReference type="SUPFAM" id="SSF51679">
    <property type="entry name" value="Bacterial luciferase-like"/>
    <property type="match status" value="1"/>
</dbReference>
<gene>
    <name evidence="3" type="primary">hmd_1</name>
    <name evidence="3" type="ORF">Pma05_17210</name>
</gene>
<dbReference type="CDD" id="cd01097">
    <property type="entry name" value="Tetrahydromethanopterin_reductase"/>
    <property type="match status" value="1"/>
</dbReference>
<evidence type="ECO:0000313" key="3">
    <source>
        <dbReference type="EMBL" id="GIG95148.1"/>
    </source>
</evidence>
<protein>
    <submittedName>
        <fullName evidence="3">LLM class F420-dependent oxidoreductase</fullName>
    </submittedName>
</protein>
<proteinExistence type="predicted"/>
<evidence type="ECO:0000256" key="1">
    <source>
        <dbReference type="ARBA" id="ARBA00023002"/>
    </source>
</evidence>
<evidence type="ECO:0000259" key="2">
    <source>
        <dbReference type="Pfam" id="PF00296"/>
    </source>
</evidence>
<keyword evidence="4" id="KW-1185">Reference proteome</keyword>